<dbReference type="InterPro" id="IPR017439">
    <property type="entry name" value="Amidohydrolase"/>
</dbReference>
<dbReference type="InterPro" id="IPR011650">
    <property type="entry name" value="Peptidase_M20_dimer"/>
</dbReference>
<dbReference type="PANTHER" id="PTHR11014:SF63">
    <property type="entry name" value="METALLOPEPTIDASE, PUTATIVE (AFU_ORTHOLOGUE AFUA_6G09600)-RELATED"/>
    <property type="match status" value="1"/>
</dbReference>
<dbReference type="Gene3D" id="3.30.70.360">
    <property type="match status" value="1"/>
</dbReference>
<dbReference type="Gene3D" id="3.40.630.10">
    <property type="entry name" value="Zn peptidases"/>
    <property type="match status" value="1"/>
</dbReference>
<dbReference type="Pfam" id="PF07687">
    <property type="entry name" value="M20_dimer"/>
    <property type="match status" value="1"/>
</dbReference>
<evidence type="ECO:0000256" key="2">
    <source>
        <dbReference type="PIRSR" id="PIRSR005962-1"/>
    </source>
</evidence>
<dbReference type="EMBL" id="CADCWG010000114">
    <property type="protein sequence ID" value="CAA9550945.1"/>
    <property type="molecule type" value="Genomic_DNA"/>
</dbReference>
<feature type="binding site" evidence="2">
    <location>
        <position position="113"/>
    </location>
    <ligand>
        <name>Mn(2+)</name>
        <dbReference type="ChEBI" id="CHEBI:29035"/>
        <label>2</label>
    </ligand>
</feature>
<feature type="binding site" evidence="2">
    <location>
        <position position="111"/>
    </location>
    <ligand>
        <name>Mn(2+)</name>
        <dbReference type="ChEBI" id="CHEBI:29035"/>
        <label>2</label>
    </ligand>
</feature>
<dbReference type="InterPro" id="IPR036264">
    <property type="entry name" value="Bact_exopeptidase_dim_dom"/>
</dbReference>
<keyword evidence="2" id="KW-0464">Manganese</keyword>
<evidence type="ECO:0000256" key="1">
    <source>
        <dbReference type="ARBA" id="ARBA00022801"/>
    </source>
</evidence>
<dbReference type="Pfam" id="PF01546">
    <property type="entry name" value="Peptidase_M20"/>
    <property type="match status" value="1"/>
</dbReference>
<organism evidence="4">
    <name type="scientific">uncultured Thermomicrobiales bacterium</name>
    <dbReference type="NCBI Taxonomy" id="1645740"/>
    <lineage>
        <taxon>Bacteria</taxon>
        <taxon>Pseudomonadati</taxon>
        <taxon>Thermomicrobiota</taxon>
        <taxon>Thermomicrobia</taxon>
        <taxon>Thermomicrobiales</taxon>
        <taxon>environmental samples</taxon>
    </lineage>
</organism>
<comment type="cofactor">
    <cofactor evidence="2">
        <name>Mn(2+)</name>
        <dbReference type="ChEBI" id="CHEBI:29035"/>
    </cofactor>
    <text evidence="2">The Mn(2+) ion enhances activity.</text>
</comment>
<dbReference type="SUPFAM" id="SSF53187">
    <property type="entry name" value="Zn-dependent exopeptidases"/>
    <property type="match status" value="1"/>
</dbReference>
<feature type="binding site" evidence="2">
    <location>
        <position position="147"/>
    </location>
    <ligand>
        <name>Mn(2+)</name>
        <dbReference type="ChEBI" id="CHEBI:29035"/>
        <label>2</label>
    </ligand>
</feature>
<dbReference type="PANTHER" id="PTHR11014">
    <property type="entry name" value="PEPTIDASE M20 FAMILY MEMBER"/>
    <property type="match status" value="1"/>
</dbReference>
<reference evidence="4" key="1">
    <citation type="submission" date="2020-02" db="EMBL/GenBank/DDBJ databases">
        <authorList>
            <person name="Meier V. D."/>
        </authorList>
    </citation>
    <scope>NUCLEOTIDE SEQUENCE</scope>
    <source>
        <strain evidence="4">AVDCRST_MAG49</strain>
    </source>
</reference>
<evidence type="ECO:0000313" key="4">
    <source>
        <dbReference type="EMBL" id="CAA9550945.1"/>
    </source>
</evidence>
<dbReference type="AlphaFoldDB" id="A0A6J4UHI8"/>
<sequence>MVVADARLRDAVDEILPGVVADRRHLHEHPELGFQEVETARFVAGRLAALGVEDVRTGIAKTGTTALVRGTGDGPGAGKTLLIRADMDALPIQEENEVDYRSKHDGVMHACGHDAHTAMLLGTARLLMERRDRFAGTVKLLFQPAEEGPGGAKPMIDAGVLDDPKVDAALGLHIAQEQPLGTIGVRPGPAMAASDGFTVTIRGKGGHGARPQSTVDPVAIGAQIVVALQTVVSRETNPITPAVVTVGAFRAGQAANVIPDTAELRATVRSFDQGERERLAERLEALVRGIATAMRAEVDFAYRFGYPPTVNDPAMTAIVRAAATETVGAERVLEPDPIMGAEDMSYFLERVPGCFFFVGSRNPDRGLVWGHHHPRFDFDEEALGTGISTMVAATERYFAGA</sequence>
<evidence type="ECO:0000259" key="3">
    <source>
        <dbReference type="Pfam" id="PF07687"/>
    </source>
</evidence>
<keyword evidence="2" id="KW-0479">Metal-binding</keyword>
<name>A0A6J4UHI8_9BACT</name>
<dbReference type="GO" id="GO:0046872">
    <property type="term" value="F:metal ion binding"/>
    <property type="evidence" value="ECO:0007669"/>
    <property type="project" value="UniProtKB-KW"/>
</dbReference>
<dbReference type="FunFam" id="3.30.70.360:FF:000001">
    <property type="entry name" value="N-acetyldiaminopimelate deacetylase"/>
    <property type="match status" value="1"/>
</dbReference>
<dbReference type="GO" id="GO:0019877">
    <property type="term" value="P:diaminopimelate biosynthetic process"/>
    <property type="evidence" value="ECO:0007669"/>
    <property type="project" value="UniProtKB-ARBA"/>
</dbReference>
<dbReference type="NCBIfam" id="TIGR01891">
    <property type="entry name" value="amidohydrolases"/>
    <property type="match status" value="1"/>
</dbReference>
<proteinExistence type="predicted"/>
<accession>A0A6J4UHI8</accession>
<feature type="binding site" evidence="2">
    <location>
        <position position="372"/>
    </location>
    <ligand>
        <name>Mn(2+)</name>
        <dbReference type="ChEBI" id="CHEBI:29035"/>
        <label>2</label>
    </ligand>
</feature>
<keyword evidence="1" id="KW-0378">Hydrolase</keyword>
<gene>
    <name evidence="4" type="ORF">AVDCRST_MAG49-1784</name>
</gene>
<dbReference type="GO" id="GO:0050118">
    <property type="term" value="F:N-acetyldiaminopimelate deacetylase activity"/>
    <property type="evidence" value="ECO:0007669"/>
    <property type="project" value="UniProtKB-ARBA"/>
</dbReference>
<feature type="binding site" evidence="2">
    <location>
        <position position="173"/>
    </location>
    <ligand>
        <name>Mn(2+)</name>
        <dbReference type="ChEBI" id="CHEBI:29035"/>
        <label>1</label>
    </ligand>
</feature>
<feature type="domain" description="Peptidase M20 dimerisation" evidence="3">
    <location>
        <begin position="196"/>
        <end position="288"/>
    </location>
</feature>
<dbReference type="InterPro" id="IPR002933">
    <property type="entry name" value="Peptidase_M20"/>
</dbReference>
<dbReference type="PIRSF" id="PIRSF005962">
    <property type="entry name" value="Pept_M20D_amidohydro"/>
    <property type="match status" value="1"/>
</dbReference>
<dbReference type="SUPFAM" id="SSF55031">
    <property type="entry name" value="Bacterial exopeptidase dimerisation domain"/>
    <property type="match status" value="1"/>
</dbReference>
<protein>
    <submittedName>
        <fullName evidence="4">N-acetyl-L,L-diaminopimelate deacetylase homolog</fullName>
    </submittedName>
</protein>